<dbReference type="SMART" id="SM00790">
    <property type="entry name" value="AFOR_N"/>
    <property type="match status" value="1"/>
</dbReference>
<gene>
    <name evidence="11" type="ORF">C499_15405</name>
</gene>
<dbReference type="InterPro" id="IPR001203">
    <property type="entry name" value="OxRdtase_Ald_Fedxn_C"/>
</dbReference>
<dbReference type="GO" id="GO:0051539">
    <property type="term" value="F:4 iron, 4 sulfur cluster binding"/>
    <property type="evidence" value="ECO:0007669"/>
    <property type="project" value="UniProtKB-KW"/>
</dbReference>
<dbReference type="GO" id="GO:0046872">
    <property type="term" value="F:metal ion binding"/>
    <property type="evidence" value="ECO:0007669"/>
    <property type="project" value="UniProtKB-KW"/>
</dbReference>
<comment type="cofactor">
    <cofactor evidence="8">
        <name>tungstopterin</name>
        <dbReference type="ChEBI" id="CHEBI:30402"/>
    </cofactor>
</comment>
<keyword evidence="4" id="KW-0479">Metal-binding</keyword>
<dbReference type="SUPFAM" id="SSF48310">
    <property type="entry name" value="Aldehyde ferredoxin oxidoreductase, C-terminal domains"/>
    <property type="match status" value="1"/>
</dbReference>
<organism evidence="11 12">
    <name type="scientific">Halogeometricum borinquense (strain ATCC 700274 / DSM 11551 / JCM 10706 / KCTC 4070 / PR3)</name>
    <dbReference type="NCBI Taxonomy" id="469382"/>
    <lineage>
        <taxon>Archaea</taxon>
        <taxon>Methanobacteriati</taxon>
        <taxon>Methanobacteriota</taxon>
        <taxon>Stenosarchaea group</taxon>
        <taxon>Halobacteria</taxon>
        <taxon>Halobacteriales</taxon>
        <taxon>Haloferacaceae</taxon>
        <taxon>Halogeometricum</taxon>
    </lineage>
</organism>
<dbReference type="InterPro" id="IPR013983">
    <property type="entry name" value="Ald_Fedxn_OxRdtase_N"/>
</dbReference>
<dbReference type="SUPFAM" id="SSF56228">
    <property type="entry name" value="Aldehyde ferredoxin oxidoreductase, N-terminal domain"/>
    <property type="match status" value="1"/>
</dbReference>
<reference evidence="11 12" key="1">
    <citation type="journal article" date="2014" name="PLoS Genet.">
        <title>Phylogenetically driven sequencing of extremely halophilic archaea reveals strategies for static and dynamic osmo-response.</title>
        <authorList>
            <person name="Becker E.A."/>
            <person name="Seitzer P.M."/>
            <person name="Tritt A."/>
            <person name="Larsen D."/>
            <person name="Krusor M."/>
            <person name="Yao A.I."/>
            <person name="Wu D."/>
            <person name="Madern D."/>
            <person name="Eisen J.A."/>
            <person name="Darling A.E."/>
            <person name="Facciotti M.T."/>
        </authorList>
    </citation>
    <scope>NUCLEOTIDE SEQUENCE [LARGE SCALE GENOMIC DNA]</scope>
    <source>
        <strain evidence="11 12">DSM 11551</strain>
    </source>
</reference>
<dbReference type="GO" id="GO:0009055">
    <property type="term" value="F:electron transfer activity"/>
    <property type="evidence" value="ECO:0007669"/>
    <property type="project" value="InterPro"/>
</dbReference>
<dbReference type="AlphaFoldDB" id="L9UJ84"/>
<dbReference type="Pfam" id="PF02730">
    <property type="entry name" value="AFOR_N"/>
    <property type="match status" value="1"/>
</dbReference>
<dbReference type="Gene3D" id="1.10.599.10">
    <property type="entry name" value="Aldehyde Ferredoxin Oxidoreductase Protein, subunit A, domain 3"/>
    <property type="match status" value="1"/>
</dbReference>
<evidence type="ECO:0000313" key="12">
    <source>
        <dbReference type="Proteomes" id="UP000011585"/>
    </source>
</evidence>
<keyword evidence="6" id="KW-0408">Iron</keyword>
<evidence type="ECO:0000256" key="6">
    <source>
        <dbReference type="ARBA" id="ARBA00023004"/>
    </source>
</evidence>
<dbReference type="PANTHER" id="PTHR30038:SF7">
    <property type="entry name" value="TUNGSTEN-CONTAINING GLYCERALDEHYDE-3-PHOSPHATE:FERREDOXIN OXIDOREDUCTASE"/>
    <property type="match status" value="1"/>
</dbReference>
<evidence type="ECO:0000256" key="9">
    <source>
        <dbReference type="SAM" id="MobiDB-lite"/>
    </source>
</evidence>
<dbReference type="Gene3D" id="3.60.9.10">
    <property type="entry name" value="Aldehyde ferredoxin oxidoreductase, N-terminal domain"/>
    <property type="match status" value="1"/>
</dbReference>
<keyword evidence="3" id="KW-0004">4Fe-4S</keyword>
<dbReference type="Pfam" id="PF01314">
    <property type="entry name" value="AFOR_C"/>
    <property type="match status" value="1"/>
</dbReference>
<keyword evidence="7" id="KW-0411">Iron-sulfur</keyword>
<name>L9UJ84_HALBP</name>
<dbReference type="PANTHER" id="PTHR30038">
    <property type="entry name" value="ALDEHYDE FERREDOXIN OXIDOREDUCTASE"/>
    <property type="match status" value="1"/>
</dbReference>
<dbReference type="Proteomes" id="UP000011585">
    <property type="component" value="Unassembled WGS sequence"/>
</dbReference>
<feature type="domain" description="Aldehyde ferredoxin oxidoreductase N-terminal" evidence="10">
    <location>
        <begin position="32"/>
        <end position="226"/>
    </location>
</feature>
<accession>L9UJ84</accession>
<evidence type="ECO:0000256" key="5">
    <source>
        <dbReference type="ARBA" id="ARBA00023002"/>
    </source>
</evidence>
<dbReference type="InterPro" id="IPR013985">
    <property type="entry name" value="Ald_Fedxn_OxRdtase_dom3"/>
</dbReference>
<evidence type="ECO:0000256" key="7">
    <source>
        <dbReference type="ARBA" id="ARBA00023014"/>
    </source>
</evidence>
<evidence type="ECO:0000256" key="3">
    <source>
        <dbReference type="ARBA" id="ARBA00022485"/>
    </source>
</evidence>
<evidence type="ECO:0000259" key="10">
    <source>
        <dbReference type="SMART" id="SM00790"/>
    </source>
</evidence>
<evidence type="ECO:0000313" key="11">
    <source>
        <dbReference type="EMBL" id="ELY24797.1"/>
    </source>
</evidence>
<evidence type="ECO:0000256" key="2">
    <source>
        <dbReference type="ARBA" id="ARBA00011032"/>
    </source>
</evidence>
<dbReference type="InterPro" id="IPR036503">
    <property type="entry name" value="Ald_Fedxn_OxRdtase_N_sf"/>
</dbReference>
<protein>
    <submittedName>
        <fullName evidence="11">Aldehyde ferredoxin oxidoreductase</fullName>
    </submittedName>
</protein>
<dbReference type="Gene3D" id="1.10.569.10">
    <property type="entry name" value="Aldehyde Ferredoxin Oxidoreductase Protein, subunit A, domain 2"/>
    <property type="match status" value="1"/>
</dbReference>
<evidence type="ECO:0000256" key="1">
    <source>
        <dbReference type="ARBA" id="ARBA00001966"/>
    </source>
</evidence>
<comment type="caution">
    <text evidence="11">The sequence shown here is derived from an EMBL/GenBank/DDBJ whole genome shotgun (WGS) entry which is preliminary data.</text>
</comment>
<dbReference type="PATRIC" id="fig|469382.19.peg.3040"/>
<dbReference type="InterPro" id="IPR036021">
    <property type="entry name" value="Tungsten_al_ferr_oxy-like_C"/>
</dbReference>
<comment type="cofactor">
    <cofactor evidence="1">
        <name>[4Fe-4S] cluster</name>
        <dbReference type="ChEBI" id="CHEBI:49883"/>
    </cofactor>
</comment>
<evidence type="ECO:0000256" key="4">
    <source>
        <dbReference type="ARBA" id="ARBA00022723"/>
    </source>
</evidence>
<proteinExistence type="inferred from homology"/>
<sequence>MSPRVAERRFVLPPSEPYSNTMSDTALRKRTRLLRVDLSDGTVTHDSLPAEWRRQFVGGKGLAARLLYEKLDPGTDPLSPSNVVILALGPLSGIAPGEDRFAVVTKSPLSGTFLDSYAGGSFPPTLAGALPDHLLVAIEGQADEPTRLVIEDGDARLERSDCWGLDTVETDDRVDGAVACIGPAGENLVRYATLASDGGDHHAGRGGVGAVFGSKQLKSVVARGDPPTSTPELESLREAHRERFSREGPGEWLRAGGTLETIDFADEMGVLPTRGWESGSFDGVDDVGIEAVQAAAVAREYDDVSVVSDGRGDFRIEVSDEQKPESVPRGAAPISLGAGLAIDDFDAVATLGATCDRLGVDVISAGTAVAWAMRAADEGLLERDLSFGDAASAQALVSRIARRDGELADTLADGVDAAANRFGNDERRSHTSAQQTPSGDGDSLVPTVKSMALPSYDPRGSPAMALAYATSDRGACHRRARPVVEEVFATEEWSPERRAAAVAEEQITRAVLWSLVVDDFAGEVIRDYGASWLSAVGLDYTPAELRRVGERVWTLTRLFNVREGFDRDDDALPDILTRPQVQGGHDGLDREAFERTLDAYYDRLGWDEDGRPTPDLCERLGIDNLRP</sequence>
<comment type="similarity">
    <text evidence="2">Belongs to the AOR/FOR family.</text>
</comment>
<evidence type="ECO:0000256" key="8">
    <source>
        <dbReference type="ARBA" id="ARBA00049934"/>
    </source>
</evidence>
<dbReference type="InterPro" id="IPR013984">
    <property type="entry name" value="Ald_Fedxn_OxRdtase_dom2"/>
</dbReference>
<dbReference type="GO" id="GO:0016625">
    <property type="term" value="F:oxidoreductase activity, acting on the aldehyde or oxo group of donors, iron-sulfur protein as acceptor"/>
    <property type="evidence" value="ECO:0007669"/>
    <property type="project" value="InterPro"/>
</dbReference>
<dbReference type="EMBL" id="AOHT01000048">
    <property type="protein sequence ID" value="ELY24797.1"/>
    <property type="molecule type" value="Genomic_DNA"/>
</dbReference>
<feature type="region of interest" description="Disordered" evidence="9">
    <location>
        <begin position="421"/>
        <end position="445"/>
    </location>
</feature>
<keyword evidence="5" id="KW-0560">Oxidoreductase</keyword>
<dbReference type="InterPro" id="IPR051919">
    <property type="entry name" value="W-dependent_AOR"/>
</dbReference>